<accession>A0AA38XDB8</accession>
<keyword evidence="9" id="KW-1185">Reference proteome</keyword>
<dbReference type="GO" id="GO:0016020">
    <property type="term" value="C:membrane"/>
    <property type="evidence" value="ECO:0007669"/>
    <property type="project" value="UniProtKB-SubCell"/>
</dbReference>
<dbReference type="PANTHER" id="PTHR33048">
    <property type="entry name" value="PTH11-LIKE INTEGRAL MEMBRANE PROTEIN (AFU_ORTHOLOGUE AFUA_5G11245)"/>
    <property type="match status" value="1"/>
</dbReference>
<gene>
    <name evidence="8" type="ORF">H2200_004443</name>
</gene>
<organism evidence="8 9">
    <name type="scientific">Cladophialophora chaetospira</name>
    <dbReference type="NCBI Taxonomy" id="386627"/>
    <lineage>
        <taxon>Eukaryota</taxon>
        <taxon>Fungi</taxon>
        <taxon>Dikarya</taxon>
        <taxon>Ascomycota</taxon>
        <taxon>Pezizomycotina</taxon>
        <taxon>Eurotiomycetes</taxon>
        <taxon>Chaetothyriomycetidae</taxon>
        <taxon>Chaetothyriales</taxon>
        <taxon>Herpotrichiellaceae</taxon>
        <taxon>Cladophialophora</taxon>
    </lineage>
</organism>
<evidence type="ECO:0000313" key="8">
    <source>
        <dbReference type="EMBL" id="KAJ9611260.1"/>
    </source>
</evidence>
<dbReference type="Proteomes" id="UP001172673">
    <property type="component" value="Unassembled WGS sequence"/>
</dbReference>
<dbReference type="InterPro" id="IPR052337">
    <property type="entry name" value="SAT4-like"/>
</dbReference>
<comment type="caution">
    <text evidence="8">The sequence shown here is derived from an EMBL/GenBank/DDBJ whole genome shotgun (WGS) entry which is preliminary data.</text>
</comment>
<comment type="subcellular location">
    <subcellularLocation>
        <location evidence="1">Membrane</location>
        <topology evidence="1">Multi-pass membrane protein</topology>
    </subcellularLocation>
</comment>
<keyword evidence="2 6" id="KW-0812">Transmembrane</keyword>
<proteinExistence type="inferred from homology"/>
<evidence type="ECO:0000256" key="1">
    <source>
        <dbReference type="ARBA" id="ARBA00004141"/>
    </source>
</evidence>
<sequence>MGFSIWPEGWPAPNYENPSTKGSPALFIVMLVITTAVVLLRIYSRCYLTKSYGMDDWFLLAGFVQILSIGQTYAEIKALTTWGWNKHLWDVPFDRLEYVRLAAWLVEFFFLLGNACTKISILLVYRKISSGSHNYWFIRLTWAAIAFTVIYTVALGLELMLICRPINSYWKSYNPAYTGKFTCGNEHIPIVFSAAASVTSDIYSSILPMLLTSKLKLTSKQRLSLCALFSAGLVTAAIGIARMALLVKVTTNYKPGPHTADVTWYGWPTFDPE</sequence>
<evidence type="ECO:0000256" key="4">
    <source>
        <dbReference type="ARBA" id="ARBA00023136"/>
    </source>
</evidence>
<evidence type="ECO:0000256" key="3">
    <source>
        <dbReference type="ARBA" id="ARBA00022989"/>
    </source>
</evidence>
<name>A0AA38XDB8_9EURO</name>
<evidence type="ECO:0000259" key="7">
    <source>
        <dbReference type="Pfam" id="PF20684"/>
    </source>
</evidence>
<dbReference type="InterPro" id="IPR049326">
    <property type="entry name" value="Rhodopsin_dom_fungi"/>
</dbReference>
<dbReference type="Pfam" id="PF20684">
    <property type="entry name" value="Fung_rhodopsin"/>
    <property type="match status" value="1"/>
</dbReference>
<keyword evidence="4 6" id="KW-0472">Membrane</keyword>
<evidence type="ECO:0000256" key="2">
    <source>
        <dbReference type="ARBA" id="ARBA00022692"/>
    </source>
</evidence>
<evidence type="ECO:0000256" key="5">
    <source>
        <dbReference type="ARBA" id="ARBA00038359"/>
    </source>
</evidence>
<protein>
    <recommendedName>
        <fullName evidence="7">Rhodopsin domain-containing protein</fullName>
    </recommendedName>
</protein>
<keyword evidence="3 6" id="KW-1133">Transmembrane helix</keyword>
<feature type="domain" description="Rhodopsin" evidence="7">
    <location>
        <begin position="40"/>
        <end position="260"/>
    </location>
</feature>
<feature type="transmembrane region" description="Helical" evidence="6">
    <location>
        <begin position="137"/>
        <end position="162"/>
    </location>
</feature>
<evidence type="ECO:0000256" key="6">
    <source>
        <dbReference type="SAM" id="Phobius"/>
    </source>
</evidence>
<dbReference type="EMBL" id="JAPDRK010000006">
    <property type="protein sequence ID" value="KAJ9611260.1"/>
    <property type="molecule type" value="Genomic_DNA"/>
</dbReference>
<feature type="transmembrane region" description="Helical" evidence="6">
    <location>
        <begin position="223"/>
        <end position="245"/>
    </location>
</feature>
<reference evidence="8" key="1">
    <citation type="submission" date="2022-10" db="EMBL/GenBank/DDBJ databases">
        <title>Culturing micro-colonial fungi from biological soil crusts in the Mojave desert and describing Neophaeococcomyces mojavensis, and introducing the new genera and species Taxawa tesnikishii.</title>
        <authorList>
            <person name="Kurbessoian T."/>
            <person name="Stajich J.E."/>
        </authorList>
    </citation>
    <scope>NUCLEOTIDE SEQUENCE</scope>
    <source>
        <strain evidence="8">TK_41</strain>
    </source>
</reference>
<dbReference type="PANTHER" id="PTHR33048:SF129">
    <property type="entry name" value="INTEGRAL MEMBRANE PROTEIN-RELATED"/>
    <property type="match status" value="1"/>
</dbReference>
<feature type="transmembrane region" description="Helical" evidence="6">
    <location>
        <begin position="25"/>
        <end position="44"/>
    </location>
</feature>
<comment type="similarity">
    <text evidence="5">Belongs to the SAT4 family.</text>
</comment>
<dbReference type="AlphaFoldDB" id="A0AA38XDB8"/>
<evidence type="ECO:0000313" key="9">
    <source>
        <dbReference type="Proteomes" id="UP001172673"/>
    </source>
</evidence>
<feature type="transmembrane region" description="Helical" evidence="6">
    <location>
        <begin position="101"/>
        <end position="125"/>
    </location>
</feature>